<evidence type="ECO:0000259" key="1">
    <source>
        <dbReference type="PROSITE" id="PS50878"/>
    </source>
</evidence>
<dbReference type="CDD" id="cd01647">
    <property type="entry name" value="RT_LTR"/>
    <property type="match status" value="1"/>
</dbReference>
<organism evidence="2 3">
    <name type="scientific">Quillaja saponaria</name>
    <name type="common">Soap bark tree</name>
    <dbReference type="NCBI Taxonomy" id="32244"/>
    <lineage>
        <taxon>Eukaryota</taxon>
        <taxon>Viridiplantae</taxon>
        <taxon>Streptophyta</taxon>
        <taxon>Embryophyta</taxon>
        <taxon>Tracheophyta</taxon>
        <taxon>Spermatophyta</taxon>
        <taxon>Magnoliopsida</taxon>
        <taxon>eudicotyledons</taxon>
        <taxon>Gunneridae</taxon>
        <taxon>Pentapetalae</taxon>
        <taxon>rosids</taxon>
        <taxon>fabids</taxon>
        <taxon>Fabales</taxon>
        <taxon>Quillajaceae</taxon>
        <taxon>Quillaja</taxon>
    </lineage>
</organism>
<dbReference type="PANTHER" id="PTHR33064">
    <property type="entry name" value="POL PROTEIN"/>
    <property type="match status" value="1"/>
</dbReference>
<dbReference type="EMBL" id="JARAOO010000004">
    <property type="protein sequence ID" value="KAJ7971621.1"/>
    <property type="molecule type" value="Genomic_DNA"/>
</dbReference>
<dbReference type="Pfam" id="PF00078">
    <property type="entry name" value="RVT_1"/>
    <property type="match status" value="1"/>
</dbReference>
<dbReference type="PANTHER" id="PTHR33064:SF37">
    <property type="entry name" value="RIBONUCLEASE H"/>
    <property type="match status" value="1"/>
</dbReference>
<protein>
    <submittedName>
        <fullName evidence="2">Ty3/gypsy retrotransposon protein</fullName>
    </submittedName>
</protein>
<dbReference type="AlphaFoldDB" id="A0AAD7PYR7"/>
<dbReference type="PROSITE" id="PS50878">
    <property type="entry name" value="RT_POL"/>
    <property type="match status" value="1"/>
</dbReference>
<dbReference type="FunFam" id="3.30.70.270:FF:000020">
    <property type="entry name" value="Transposon Tf2-6 polyprotein-like Protein"/>
    <property type="match status" value="1"/>
</dbReference>
<feature type="non-terminal residue" evidence="2">
    <location>
        <position position="242"/>
    </location>
</feature>
<sequence>FKTVFRTHSGHYEYLVMPFGLTNALSSFQSLMNEVFRPYLRKFVLVFIDDILVYSSSLEVHTQHLTIVFKELRKHSLFVKKTKCSFAVERVEYLGHVISGEGVAADRKKIESMLEWPTPKTIKALRGFLGLTGYYRKFIQGYGLINRPLIELLRKDAFSWSPEADIAFAKLKEAMTHAPVLSLPDFSLMFVLETDACGVGLGVVLMQQDRPIAFFSKALSKKHLTFSTYEKEMLAIIYAVRK</sequence>
<reference evidence="2" key="1">
    <citation type="journal article" date="2023" name="Science">
        <title>Elucidation of the pathway for biosynthesis of saponin adjuvants from the soapbark tree.</title>
        <authorList>
            <person name="Reed J."/>
            <person name="Orme A."/>
            <person name="El-Demerdash A."/>
            <person name="Owen C."/>
            <person name="Martin L.B.B."/>
            <person name="Misra R.C."/>
            <person name="Kikuchi S."/>
            <person name="Rejzek M."/>
            <person name="Martin A.C."/>
            <person name="Harkess A."/>
            <person name="Leebens-Mack J."/>
            <person name="Louveau T."/>
            <person name="Stephenson M.J."/>
            <person name="Osbourn A."/>
        </authorList>
    </citation>
    <scope>NUCLEOTIDE SEQUENCE</scope>
    <source>
        <strain evidence="2">S10</strain>
    </source>
</reference>
<dbReference type="FunFam" id="3.30.70.270:FF:000003">
    <property type="entry name" value="Transposon Ty3-G Gag-Pol polyprotein"/>
    <property type="match status" value="1"/>
</dbReference>
<dbReference type="Proteomes" id="UP001163823">
    <property type="component" value="Chromosome 4"/>
</dbReference>
<dbReference type="SUPFAM" id="SSF56672">
    <property type="entry name" value="DNA/RNA polymerases"/>
    <property type="match status" value="1"/>
</dbReference>
<dbReference type="Gene3D" id="3.10.10.10">
    <property type="entry name" value="HIV Type 1 Reverse Transcriptase, subunit A, domain 1"/>
    <property type="match status" value="1"/>
</dbReference>
<feature type="domain" description="Reverse transcriptase" evidence="1">
    <location>
        <begin position="1"/>
        <end position="98"/>
    </location>
</feature>
<dbReference type="InterPro" id="IPR043128">
    <property type="entry name" value="Rev_trsase/Diguanyl_cyclase"/>
</dbReference>
<accession>A0AAD7PYR7</accession>
<proteinExistence type="predicted"/>
<comment type="caution">
    <text evidence="2">The sequence shown here is derived from an EMBL/GenBank/DDBJ whole genome shotgun (WGS) entry which is preliminary data.</text>
</comment>
<evidence type="ECO:0000313" key="3">
    <source>
        <dbReference type="Proteomes" id="UP001163823"/>
    </source>
</evidence>
<feature type="non-terminal residue" evidence="2">
    <location>
        <position position="1"/>
    </location>
</feature>
<keyword evidence="3" id="KW-1185">Reference proteome</keyword>
<dbReference type="Pfam" id="PF17919">
    <property type="entry name" value="RT_RNaseH_2"/>
    <property type="match status" value="1"/>
</dbReference>
<dbReference type="InterPro" id="IPR041577">
    <property type="entry name" value="RT_RNaseH_2"/>
</dbReference>
<evidence type="ECO:0000313" key="2">
    <source>
        <dbReference type="EMBL" id="KAJ7971621.1"/>
    </source>
</evidence>
<dbReference type="Gene3D" id="3.30.70.270">
    <property type="match status" value="2"/>
</dbReference>
<dbReference type="InterPro" id="IPR000477">
    <property type="entry name" value="RT_dom"/>
</dbReference>
<dbReference type="KEGG" id="qsa:O6P43_009627"/>
<dbReference type="InterPro" id="IPR043502">
    <property type="entry name" value="DNA/RNA_pol_sf"/>
</dbReference>
<gene>
    <name evidence="2" type="ORF">O6P43_009627</name>
</gene>
<name>A0AAD7PYR7_QUISA</name>
<dbReference type="InterPro" id="IPR051320">
    <property type="entry name" value="Viral_Replic_Matur_Polypro"/>
</dbReference>